<protein>
    <submittedName>
        <fullName evidence="2">Transposase</fullName>
    </submittedName>
</protein>
<dbReference type="AlphaFoldDB" id="A0A7Z0LSV7"/>
<dbReference type="Pfam" id="PF13276">
    <property type="entry name" value="HTH_21"/>
    <property type="match status" value="1"/>
</dbReference>
<sequence>MAHRHRRYGAGMIYLKLRKAGKQDNHKRVERLYTAAQLQVKCLKHKKLTASERNPLSRSSTVTQV</sequence>
<proteinExistence type="predicted"/>
<organism evidence="2 3">
    <name type="scientific">Vreelandella glaciei</name>
    <dbReference type="NCBI Taxonomy" id="186761"/>
    <lineage>
        <taxon>Bacteria</taxon>
        <taxon>Pseudomonadati</taxon>
        <taxon>Pseudomonadota</taxon>
        <taxon>Gammaproteobacteria</taxon>
        <taxon>Oceanospirillales</taxon>
        <taxon>Halomonadaceae</taxon>
        <taxon>Vreelandella</taxon>
    </lineage>
</organism>
<keyword evidence="3" id="KW-1185">Reference proteome</keyword>
<name>A0A7Z0LSV7_9GAMM</name>
<gene>
    <name evidence="2" type="ORF">HZS80_09600</name>
</gene>
<evidence type="ECO:0000313" key="3">
    <source>
        <dbReference type="Proteomes" id="UP000526892"/>
    </source>
</evidence>
<dbReference type="InterPro" id="IPR025948">
    <property type="entry name" value="HTH-like_dom"/>
</dbReference>
<dbReference type="PANTHER" id="PTHR47515">
    <property type="entry name" value="LOW CALCIUM RESPONSE LOCUS PROTEIN T"/>
    <property type="match status" value="1"/>
</dbReference>
<dbReference type="EMBL" id="JACCDE010000012">
    <property type="protein sequence ID" value="NYS77966.1"/>
    <property type="molecule type" value="Genomic_DNA"/>
</dbReference>
<accession>A0A7Z0LSV7</accession>
<dbReference type="PANTHER" id="PTHR47515:SF1">
    <property type="entry name" value="BLR2054 PROTEIN"/>
    <property type="match status" value="1"/>
</dbReference>
<dbReference type="Proteomes" id="UP000526892">
    <property type="component" value="Unassembled WGS sequence"/>
</dbReference>
<evidence type="ECO:0000313" key="2">
    <source>
        <dbReference type="EMBL" id="NYS77966.1"/>
    </source>
</evidence>
<comment type="caution">
    <text evidence="2">The sequence shown here is derived from an EMBL/GenBank/DDBJ whole genome shotgun (WGS) entry which is preliminary data.</text>
</comment>
<evidence type="ECO:0000259" key="1">
    <source>
        <dbReference type="Pfam" id="PF13276"/>
    </source>
</evidence>
<feature type="domain" description="HTH-like" evidence="1">
    <location>
        <begin position="3"/>
        <end position="44"/>
    </location>
</feature>
<reference evidence="2 3" key="1">
    <citation type="journal article" date="2003" name="Extremophiles">
        <title>Halomonas glaciei sp. nov. isolated from fast ice of Adelie Land, Antarctica.</title>
        <authorList>
            <person name="Reddy G.S."/>
            <person name="Raghavan P.U."/>
            <person name="Sarita N.B."/>
            <person name="Prakash J.S."/>
            <person name="Nagesh N."/>
            <person name="Delille D."/>
            <person name="Shivaji S."/>
        </authorList>
    </citation>
    <scope>NUCLEOTIDE SEQUENCE [LARGE SCALE GENOMIC DNA]</scope>
    <source>
        <strain evidence="2 3">DD39</strain>
    </source>
</reference>